<accession>A0AAV0ALC5</accession>
<reference evidence="2" key="1">
    <citation type="submission" date="2022-06" db="EMBL/GenBank/DDBJ databases">
        <authorList>
            <consortium name="SYNGENTA / RWTH Aachen University"/>
        </authorList>
    </citation>
    <scope>NUCLEOTIDE SEQUENCE</scope>
</reference>
<dbReference type="Proteomes" id="UP001153365">
    <property type="component" value="Unassembled WGS sequence"/>
</dbReference>
<dbReference type="EMBL" id="CALTRL010000540">
    <property type="protein sequence ID" value="CAH7668539.1"/>
    <property type="molecule type" value="Genomic_DNA"/>
</dbReference>
<protein>
    <submittedName>
        <fullName evidence="2">Uncharacterized protein</fullName>
    </submittedName>
</protein>
<dbReference type="AlphaFoldDB" id="A0AAV0ALC5"/>
<gene>
    <name evidence="2" type="ORF">PPACK8108_LOCUS3056</name>
</gene>
<dbReference type="PANTHER" id="PTHR28110">
    <property type="entry name" value="TRANSMEMBRANE PROTEIN"/>
    <property type="match status" value="1"/>
</dbReference>
<evidence type="ECO:0000313" key="3">
    <source>
        <dbReference type="Proteomes" id="UP001153365"/>
    </source>
</evidence>
<organism evidence="2 3">
    <name type="scientific">Phakopsora pachyrhizi</name>
    <name type="common">Asian soybean rust disease fungus</name>
    <dbReference type="NCBI Taxonomy" id="170000"/>
    <lineage>
        <taxon>Eukaryota</taxon>
        <taxon>Fungi</taxon>
        <taxon>Dikarya</taxon>
        <taxon>Basidiomycota</taxon>
        <taxon>Pucciniomycotina</taxon>
        <taxon>Pucciniomycetes</taxon>
        <taxon>Pucciniales</taxon>
        <taxon>Phakopsoraceae</taxon>
        <taxon>Phakopsora</taxon>
    </lineage>
</organism>
<comment type="caution">
    <text evidence="2">The sequence shown here is derived from an EMBL/GenBank/DDBJ whole genome shotgun (WGS) entry which is preliminary data.</text>
</comment>
<dbReference type="InterPro" id="IPR055323">
    <property type="entry name" value="C57A10.07/YOR238W"/>
</dbReference>
<dbReference type="PANTHER" id="PTHR28110:SF1">
    <property type="entry name" value="TRANSMEMBRANE PROTEIN"/>
    <property type="match status" value="1"/>
</dbReference>
<name>A0AAV0ALC5_PHAPC</name>
<evidence type="ECO:0000313" key="2">
    <source>
        <dbReference type="EMBL" id="CAH7668539.1"/>
    </source>
</evidence>
<feature type="compositionally biased region" description="Basic and acidic residues" evidence="1">
    <location>
        <begin position="43"/>
        <end position="64"/>
    </location>
</feature>
<proteinExistence type="predicted"/>
<feature type="region of interest" description="Disordered" evidence="1">
    <location>
        <begin position="22"/>
        <end position="79"/>
    </location>
</feature>
<feature type="compositionally biased region" description="Polar residues" evidence="1">
    <location>
        <begin position="107"/>
        <end position="117"/>
    </location>
</feature>
<keyword evidence="3" id="KW-1185">Reference proteome</keyword>
<dbReference type="GO" id="GO:0005737">
    <property type="term" value="C:cytoplasm"/>
    <property type="evidence" value="ECO:0007669"/>
    <property type="project" value="TreeGrafter"/>
</dbReference>
<feature type="region of interest" description="Disordered" evidence="1">
    <location>
        <begin position="91"/>
        <end position="117"/>
    </location>
</feature>
<feature type="compositionally biased region" description="Basic and acidic residues" evidence="1">
    <location>
        <begin position="22"/>
        <end position="36"/>
    </location>
</feature>
<evidence type="ECO:0000256" key="1">
    <source>
        <dbReference type="SAM" id="MobiDB-lite"/>
    </source>
</evidence>
<sequence>MINQTIQLDITSKDLNLNNDHQKHQIKHQPEQRQDECPIEQSKQLEETLRQSHKTSEHQQEHQKLTSTTANPNPRPEPEQLQYQLNENQSITTEPRSRTTEDIQAQPKFNSPNPNLPSTNERWFIKTILWSPFPLSHPDLDLSQLRDGLAGLLVPDLKNSNLRRLIVIPGHAIYLGGELDPRALPIQMGQPVNQNDHHSLLIYSGGQTRKTPNQTISEAASYLRLSHQLGLLTGLGLNPGRIRTEEFATNSLTNVLEREINESCN</sequence>